<accession>A0A1I8BSI3</accession>
<keyword evidence="2" id="KW-1185">Reference proteome</keyword>
<evidence type="ECO:0000313" key="3">
    <source>
        <dbReference type="WBParaSite" id="MhA1_Contig463.frz3.gene4"/>
    </source>
</evidence>
<dbReference type="PANTHER" id="PTHR15131:SF3">
    <property type="entry name" value="SNRNA-ACTIVATING PROTEIN COMPLEX SUBUNIT 1"/>
    <property type="match status" value="1"/>
</dbReference>
<dbReference type="GO" id="GO:0042795">
    <property type="term" value="P:snRNA transcription by RNA polymerase II"/>
    <property type="evidence" value="ECO:0007669"/>
    <property type="project" value="TreeGrafter"/>
</dbReference>
<sequence>MDTSTVKNTSRIKQDIYDDDFDIIENDKPNILNIIDSQEDEDDESEKDEEDNVDDEGEEEEEGQKVGKKTRGKYGKKTALHRAAERSIMSALKDDVDTLARQFCSNNTDLSIARFARLFQAMDFSTIFLGRFTNADLVEFSEDLFHYISIYMFDAQPNRQIPIFFEGEINENKWKQMFLSPEKRTDAERIFGIFLAYSLYFVQPSQFVVPIHVTVPQMDNLNEYMETVLLPDEHFEALFCLFRLSHSNAFAIYPSDGTFNPLLHRHFRLRFEPDNHEFEQRRLMNIDNFPHLRALIDNPFFKQAEQLHERYAKCKQNIVDQASSGGSEVLPQNALTQREGPRTLVTKLLNKVERSFAADNAILDNSKFDISTSPKTKRQKLQQINDSKPSSSAIRFVNFK</sequence>
<dbReference type="GO" id="GO:0043565">
    <property type="term" value="F:sequence-specific DNA binding"/>
    <property type="evidence" value="ECO:0007669"/>
    <property type="project" value="TreeGrafter"/>
</dbReference>
<dbReference type="InterPro" id="IPR019188">
    <property type="entry name" value="SNAPC1"/>
</dbReference>
<dbReference type="WBParaSite" id="MhA1_Contig463.frz3.gene4">
    <property type="protein sequence ID" value="MhA1_Contig463.frz3.gene4"/>
    <property type="gene ID" value="MhA1_Contig463.frz3.gene4"/>
</dbReference>
<dbReference type="Proteomes" id="UP000095281">
    <property type="component" value="Unplaced"/>
</dbReference>
<organism evidence="2 3">
    <name type="scientific">Meloidogyne hapla</name>
    <name type="common">Root-knot nematode worm</name>
    <dbReference type="NCBI Taxonomy" id="6305"/>
    <lineage>
        <taxon>Eukaryota</taxon>
        <taxon>Metazoa</taxon>
        <taxon>Ecdysozoa</taxon>
        <taxon>Nematoda</taxon>
        <taxon>Chromadorea</taxon>
        <taxon>Rhabditida</taxon>
        <taxon>Tylenchina</taxon>
        <taxon>Tylenchomorpha</taxon>
        <taxon>Tylenchoidea</taxon>
        <taxon>Meloidogynidae</taxon>
        <taxon>Meloidogyninae</taxon>
        <taxon>Meloidogyne</taxon>
    </lineage>
</organism>
<dbReference type="AlphaFoldDB" id="A0A1I8BSI3"/>
<dbReference type="Pfam" id="PF09808">
    <property type="entry name" value="SNAPC1"/>
    <property type="match status" value="1"/>
</dbReference>
<feature type="region of interest" description="Disordered" evidence="1">
    <location>
        <begin position="28"/>
        <end position="73"/>
    </location>
</feature>
<dbReference type="PANTHER" id="PTHR15131">
    <property type="entry name" value="SMALL NUCLEAR RNA ACTIVATING COMPLEX, POLYPEPTIDE 1"/>
    <property type="match status" value="1"/>
</dbReference>
<protein>
    <submittedName>
        <fullName evidence="3">Uncharacterized protein</fullName>
    </submittedName>
</protein>
<proteinExistence type="predicted"/>
<feature type="compositionally biased region" description="Acidic residues" evidence="1">
    <location>
        <begin position="37"/>
        <end position="62"/>
    </location>
</feature>
<evidence type="ECO:0000313" key="2">
    <source>
        <dbReference type="Proteomes" id="UP000095281"/>
    </source>
</evidence>
<dbReference type="GO" id="GO:0042796">
    <property type="term" value="P:snRNA transcription by RNA polymerase III"/>
    <property type="evidence" value="ECO:0007669"/>
    <property type="project" value="TreeGrafter"/>
</dbReference>
<dbReference type="GO" id="GO:0019185">
    <property type="term" value="C:snRNA-activating protein complex"/>
    <property type="evidence" value="ECO:0007669"/>
    <property type="project" value="TreeGrafter"/>
</dbReference>
<reference evidence="3" key="1">
    <citation type="submission" date="2016-11" db="UniProtKB">
        <authorList>
            <consortium name="WormBaseParasite"/>
        </authorList>
    </citation>
    <scope>IDENTIFICATION</scope>
</reference>
<evidence type="ECO:0000256" key="1">
    <source>
        <dbReference type="SAM" id="MobiDB-lite"/>
    </source>
</evidence>
<name>A0A1I8BSI3_MELHA</name>